<dbReference type="PANTHER" id="PTHR31760">
    <property type="entry name" value="S-ADENOSYL-L-METHIONINE-DEPENDENT METHYLTRANSFERASES SUPERFAMILY PROTEIN"/>
    <property type="match status" value="1"/>
</dbReference>
<name>A0A317CNJ1_9GAMM</name>
<keyword evidence="2 6" id="KW-0698">rRNA processing</keyword>
<dbReference type="InterPro" id="IPR029063">
    <property type="entry name" value="SAM-dependent_MTases_sf"/>
</dbReference>
<dbReference type="EMBL" id="QGKM01000008">
    <property type="protein sequence ID" value="PWQ99757.1"/>
    <property type="molecule type" value="Genomic_DNA"/>
</dbReference>
<dbReference type="SUPFAM" id="SSF53335">
    <property type="entry name" value="S-adenosyl-L-methionine-dependent methyltransferases"/>
    <property type="match status" value="1"/>
</dbReference>
<evidence type="ECO:0000313" key="7">
    <source>
        <dbReference type="EMBL" id="PWQ99757.1"/>
    </source>
</evidence>
<feature type="binding site" evidence="6">
    <location>
        <position position="74"/>
    </location>
    <ligand>
        <name>S-adenosyl-L-methionine</name>
        <dbReference type="ChEBI" id="CHEBI:59789"/>
    </ligand>
</feature>
<dbReference type="HAMAP" id="MF_00074">
    <property type="entry name" value="16SrRNA_methyltr_G"/>
    <property type="match status" value="1"/>
</dbReference>
<dbReference type="Proteomes" id="UP000245539">
    <property type="component" value="Unassembled WGS sequence"/>
</dbReference>
<comment type="caution">
    <text evidence="6">Lacks conserved residue(s) required for the propagation of feature annotation.</text>
</comment>
<keyword evidence="3 6" id="KW-0489">Methyltransferase</keyword>
<protein>
    <recommendedName>
        <fullName evidence="6">Ribosomal RNA small subunit methyltransferase G</fullName>
        <ecNumber evidence="6">2.1.1.170</ecNumber>
    </recommendedName>
    <alternativeName>
        <fullName evidence="6">16S rRNA 7-methylguanosine methyltransferase</fullName>
        <shortName evidence="6">16S rRNA m7G methyltransferase</shortName>
    </alternativeName>
</protein>
<dbReference type="Gene3D" id="3.40.50.150">
    <property type="entry name" value="Vaccinia Virus protein VP39"/>
    <property type="match status" value="1"/>
</dbReference>
<dbReference type="InterPro" id="IPR003682">
    <property type="entry name" value="rRNA_ssu_MeTfrase_G"/>
</dbReference>
<sequence>MSDTLWKRGIAALDIEITDAQLDKLKQYVSLLQRWNKTYNLTAIRDPNEMIPAHIFDSLVVAPYIEGKQCLDVGSGAGLPGIPLAILQPGRHFTMLDTNGKKTRFIQQAIIDLGLGNADVVQSRVEEWQPEHKYAGIISRAFSSISDFINGCHMHLAEGGTFYAMKGQLPHEEMALLPDGFALVGQHALEVPFLTGERHLLKIINTSE</sequence>
<comment type="caution">
    <text evidence="7">The sequence shown here is derived from an EMBL/GenBank/DDBJ whole genome shotgun (WGS) entry which is preliminary data.</text>
</comment>
<feature type="binding site" evidence="6">
    <location>
        <begin position="125"/>
        <end position="126"/>
    </location>
    <ligand>
        <name>S-adenosyl-L-methionine</name>
        <dbReference type="ChEBI" id="CHEBI:59789"/>
    </ligand>
</feature>
<reference evidence="7 8" key="1">
    <citation type="submission" date="2018-05" db="EMBL/GenBank/DDBJ databases">
        <title>Leucothrix arctica sp. nov., isolated from Arctic seawater.</title>
        <authorList>
            <person name="Choi A."/>
            <person name="Baek K."/>
        </authorList>
    </citation>
    <scope>NUCLEOTIDE SEQUENCE [LARGE SCALE GENOMIC DNA]</scope>
    <source>
        <strain evidence="7 8">JCM 18388</strain>
    </source>
</reference>
<dbReference type="AlphaFoldDB" id="A0A317CNJ1"/>
<comment type="catalytic activity">
    <reaction evidence="6">
        <text>guanosine(527) in 16S rRNA + S-adenosyl-L-methionine = N(7)-methylguanosine(527) in 16S rRNA + S-adenosyl-L-homocysteine</text>
        <dbReference type="Rhea" id="RHEA:42732"/>
        <dbReference type="Rhea" id="RHEA-COMP:10209"/>
        <dbReference type="Rhea" id="RHEA-COMP:10210"/>
        <dbReference type="ChEBI" id="CHEBI:57856"/>
        <dbReference type="ChEBI" id="CHEBI:59789"/>
        <dbReference type="ChEBI" id="CHEBI:74269"/>
        <dbReference type="ChEBI" id="CHEBI:74480"/>
        <dbReference type="EC" id="2.1.1.170"/>
    </reaction>
</comment>
<keyword evidence="4 6" id="KW-0808">Transferase</keyword>
<dbReference type="CDD" id="cd02440">
    <property type="entry name" value="AdoMet_MTases"/>
    <property type="match status" value="1"/>
</dbReference>
<dbReference type="PIRSF" id="PIRSF003078">
    <property type="entry name" value="GidB"/>
    <property type="match status" value="1"/>
</dbReference>
<keyword evidence="1 6" id="KW-0963">Cytoplasm</keyword>
<keyword evidence="8" id="KW-1185">Reference proteome</keyword>
<keyword evidence="5 6" id="KW-0949">S-adenosyl-L-methionine</keyword>
<evidence type="ECO:0000256" key="3">
    <source>
        <dbReference type="ARBA" id="ARBA00022603"/>
    </source>
</evidence>
<comment type="similarity">
    <text evidence="6">Belongs to the methyltransferase superfamily. RNA methyltransferase RsmG family.</text>
</comment>
<feature type="binding site" evidence="6">
    <location>
        <position position="79"/>
    </location>
    <ligand>
        <name>S-adenosyl-L-methionine</name>
        <dbReference type="ChEBI" id="CHEBI:59789"/>
    </ligand>
</feature>
<dbReference type="EC" id="2.1.1.170" evidence="6"/>
<comment type="subcellular location">
    <subcellularLocation>
        <location evidence="6">Cytoplasm</location>
    </subcellularLocation>
</comment>
<accession>A0A317CNJ1</accession>
<evidence type="ECO:0000256" key="5">
    <source>
        <dbReference type="ARBA" id="ARBA00022691"/>
    </source>
</evidence>
<dbReference type="GO" id="GO:0070043">
    <property type="term" value="F:rRNA (guanine-N7-)-methyltransferase activity"/>
    <property type="evidence" value="ECO:0007669"/>
    <property type="project" value="UniProtKB-UniRule"/>
</dbReference>
<dbReference type="RefSeq" id="WP_109836491.1">
    <property type="nucleotide sequence ID" value="NZ_QGKM01000008.1"/>
</dbReference>
<proteinExistence type="inferred from homology"/>
<organism evidence="7 8">
    <name type="scientific">Leucothrix pacifica</name>
    <dbReference type="NCBI Taxonomy" id="1247513"/>
    <lineage>
        <taxon>Bacteria</taxon>
        <taxon>Pseudomonadati</taxon>
        <taxon>Pseudomonadota</taxon>
        <taxon>Gammaproteobacteria</taxon>
        <taxon>Thiotrichales</taxon>
        <taxon>Thiotrichaceae</taxon>
        <taxon>Leucothrix</taxon>
    </lineage>
</organism>
<evidence type="ECO:0000256" key="2">
    <source>
        <dbReference type="ARBA" id="ARBA00022552"/>
    </source>
</evidence>
<dbReference type="PANTHER" id="PTHR31760:SF0">
    <property type="entry name" value="S-ADENOSYL-L-METHIONINE-DEPENDENT METHYLTRANSFERASES SUPERFAMILY PROTEIN"/>
    <property type="match status" value="1"/>
</dbReference>
<comment type="function">
    <text evidence="6">Specifically methylates the N7 position of guanine in position 527 of 16S rRNA.</text>
</comment>
<feature type="binding site" evidence="6">
    <location>
        <position position="140"/>
    </location>
    <ligand>
        <name>S-adenosyl-L-methionine</name>
        <dbReference type="ChEBI" id="CHEBI:59789"/>
    </ligand>
</feature>
<dbReference type="Pfam" id="PF02527">
    <property type="entry name" value="GidB"/>
    <property type="match status" value="1"/>
</dbReference>
<evidence type="ECO:0000256" key="6">
    <source>
        <dbReference type="HAMAP-Rule" id="MF_00074"/>
    </source>
</evidence>
<dbReference type="NCBIfam" id="TIGR00138">
    <property type="entry name" value="rsmG_gidB"/>
    <property type="match status" value="1"/>
</dbReference>
<dbReference type="GO" id="GO:0005829">
    <property type="term" value="C:cytosol"/>
    <property type="evidence" value="ECO:0007669"/>
    <property type="project" value="TreeGrafter"/>
</dbReference>
<evidence type="ECO:0000256" key="1">
    <source>
        <dbReference type="ARBA" id="ARBA00022490"/>
    </source>
</evidence>
<gene>
    <name evidence="6" type="primary">rsmG</name>
    <name evidence="7" type="ORF">DKW60_04590</name>
</gene>
<dbReference type="OrthoDB" id="9808773at2"/>
<evidence type="ECO:0000313" key="8">
    <source>
        <dbReference type="Proteomes" id="UP000245539"/>
    </source>
</evidence>
<evidence type="ECO:0000256" key="4">
    <source>
        <dbReference type="ARBA" id="ARBA00022679"/>
    </source>
</evidence>